<dbReference type="GeneID" id="114869166"/>
<dbReference type="CTD" id="563188"/>
<dbReference type="GO" id="GO:0070382">
    <property type="term" value="C:exocytic vesicle"/>
    <property type="evidence" value="ECO:0007669"/>
    <property type="project" value="TreeGrafter"/>
</dbReference>
<dbReference type="FunFam" id="2.60.40.150:FF:000040">
    <property type="entry name" value="synaptotagmin-like protein 2 isoform X2"/>
    <property type="match status" value="1"/>
</dbReference>
<dbReference type="GO" id="GO:0006886">
    <property type="term" value="P:intracellular protein transport"/>
    <property type="evidence" value="ECO:0007669"/>
    <property type="project" value="InterPro"/>
</dbReference>
<sequence>MIDLSYLTEEEQETIMAVLKRDALLKKAEERRVQNLQTTVRDRSQLKYLTGDWFYEIKQLRHQDRIHGSDIIMASLRHTHKPLTIRELSHILPEKSRFISSDNKDVFVPPVLRGFLEEPPSCASDERYQNQTCYENTQEVAVQQRKNPFDSQLHASPRSKKHLSEALYRGRDWTQTMGRGYVGSSNPTLPAFSSKNMSSSKCLQRLTTECVLNAGEECTKNEKTLSVDGASSTASLFNAKHTNSSLSVPVLQQDGIEIDFTSEDNLGWRRNTGSSMSNLSLSSGMASNSSNEQVSGSIGSIYTPDSGDVEAQGSIQFAVNYIQKQGEFHMFVVHCRDLAVADTKRNRSDPYVKCYLIPDKTKLGKRKTTIKKKTLNPTYNEILTFNISMEVLKTLNLNISVWHNDTFGRNSFLGEMDLDLSEWDFDNTQINEYTLKNRVSTQTLTLSPSHLLDRKGQMRVALRFLTQMSHCERTSIETGEVQIWVKDGKNLPSDRGVTIDPFVKCTVLPDTSRKSRQKTRVVKRTANPMFNHTMVYNGFRPEDLREVCVELTVWDHDRLNNHYLGGMRLGLGTGKSYGVDVAWMDSTTNEAHLWQRMLQSGGEWVEDVLPLRMFVIAKSISK</sequence>
<dbReference type="FunFam" id="2.60.40.150:FF:000006">
    <property type="entry name" value="Synaptotagmin-like 5, isoform CRA_a"/>
    <property type="match status" value="1"/>
</dbReference>
<protein>
    <recommendedName>
        <fullName evidence="6">Synaptotagmin-like protein 2</fullName>
    </recommendedName>
</protein>
<keyword evidence="3" id="KW-0268">Exocytosis</keyword>
<dbReference type="PROSITE" id="PS50004">
    <property type="entry name" value="C2"/>
    <property type="match status" value="2"/>
</dbReference>
<evidence type="ECO:0000256" key="2">
    <source>
        <dbReference type="ARBA" id="ARBA00022475"/>
    </source>
</evidence>
<organism evidence="9 10">
    <name type="scientific">Betta splendens</name>
    <name type="common">Siamese fighting fish</name>
    <dbReference type="NCBI Taxonomy" id="158456"/>
    <lineage>
        <taxon>Eukaryota</taxon>
        <taxon>Metazoa</taxon>
        <taxon>Chordata</taxon>
        <taxon>Craniata</taxon>
        <taxon>Vertebrata</taxon>
        <taxon>Euteleostomi</taxon>
        <taxon>Actinopterygii</taxon>
        <taxon>Neopterygii</taxon>
        <taxon>Teleostei</taxon>
        <taxon>Neoteleostei</taxon>
        <taxon>Acanthomorphata</taxon>
        <taxon>Anabantaria</taxon>
        <taxon>Anabantiformes</taxon>
        <taxon>Anabantoidei</taxon>
        <taxon>Osphronemidae</taxon>
        <taxon>Betta</taxon>
    </lineage>
</organism>
<dbReference type="SUPFAM" id="SSF49562">
    <property type="entry name" value="C2 domain (Calcium/lipid-binding domain, CaLB)"/>
    <property type="match status" value="2"/>
</dbReference>
<dbReference type="RefSeq" id="XP_029028944.1">
    <property type="nucleotide sequence ID" value="XM_029173111.3"/>
</dbReference>
<dbReference type="InterPro" id="IPR043567">
    <property type="entry name" value="SYTL1-5_C2B"/>
</dbReference>
<evidence type="ECO:0000313" key="10">
    <source>
        <dbReference type="RefSeq" id="XP_029028944.1"/>
    </source>
</evidence>
<dbReference type="PANTHER" id="PTHR45716:SF5">
    <property type="entry name" value="SYNAPTOTAGMIN-LIKE PROTEIN 2"/>
    <property type="match status" value="1"/>
</dbReference>
<proteinExistence type="predicted"/>
<reference evidence="10" key="1">
    <citation type="submission" date="2025-08" db="UniProtKB">
        <authorList>
            <consortium name="RefSeq"/>
        </authorList>
    </citation>
    <scope>IDENTIFICATION</scope>
</reference>
<dbReference type="SMART" id="SM00239">
    <property type="entry name" value="C2"/>
    <property type="match status" value="2"/>
</dbReference>
<gene>
    <name evidence="10" type="primary">sytl2a</name>
</gene>
<evidence type="ECO:0000256" key="4">
    <source>
        <dbReference type="ARBA" id="ARBA00022737"/>
    </source>
</evidence>
<dbReference type="GO" id="GO:0031267">
    <property type="term" value="F:small GTPase binding"/>
    <property type="evidence" value="ECO:0007669"/>
    <property type="project" value="InterPro"/>
</dbReference>
<evidence type="ECO:0000256" key="3">
    <source>
        <dbReference type="ARBA" id="ARBA00022483"/>
    </source>
</evidence>
<feature type="domain" description="C2" evidence="7">
    <location>
        <begin position="311"/>
        <end position="433"/>
    </location>
</feature>
<name>A0A6P7PMG3_BETSP</name>
<evidence type="ECO:0000256" key="5">
    <source>
        <dbReference type="ARBA" id="ARBA00023136"/>
    </source>
</evidence>
<dbReference type="Proteomes" id="UP000515150">
    <property type="component" value="Chromosome 14"/>
</dbReference>
<dbReference type="PANTHER" id="PTHR45716">
    <property type="entry name" value="BITESIZE, ISOFORM I"/>
    <property type="match status" value="1"/>
</dbReference>
<keyword evidence="4" id="KW-0677">Repeat</keyword>
<evidence type="ECO:0000259" key="8">
    <source>
        <dbReference type="PROSITE" id="PS50916"/>
    </source>
</evidence>
<dbReference type="AlphaFoldDB" id="A0A6P7PMG3"/>
<evidence type="ECO:0000313" key="9">
    <source>
        <dbReference type="Proteomes" id="UP000515150"/>
    </source>
</evidence>
<dbReference type="GO" id="GO:0042043">
    <property type="term" value="F:neurexin family protein binding"/>
    <property type="evidence" value="ECO:0007669"/>
    <property type="project" value="TreeGrafter"/>
</dbReference>
<dbReference type="InterPro" id="IPR000008">
    <property type="entry name" value="C2_dom"/>
</dbReference>
<accession>A0A6P7PMG3</accession>
<keyword evidence="9" id="KW-1185">Reference proteome</keyword>
<feature type="domain" description="RabBD" evidence="8">
    <location>
        <begin position="1"/>
        <end position="57"/>
    </location>
</feature>
<dbReference type="GO" id="GO:0006887">
    <property type="term" value="P:exocytosis"/>
    <property type="evidence" value="ECO:0007669"/>
    <property type="project" value="UniProtKB-KW"/>
</dbReference>
<dbReference type="Pfam" id="PF00168">
    <property type="entry name" value="C2"/>
    <property type="match status" value="2"/>
</dbReference>
<comment type="subcellular location">
    <subcellularLocation>
        <location evidence="1">Cell membrane</location>
    </subcellularLocation>
</comment>
<dbReference type="Gene3D" id="2.60.40.150">
    <property type="entry name" value="C2 domain"/>
    <property type="match status" value="2"/>
</dbReference>
<keyword evidence="5" id="KW-0472">Membrane</keyword>
<evidence type="ECO:0000256" key="1">
    <source>
        <dbReference type="ARBA" id="ARBA00004236"/>
    </source>
</evidence>
<dbReference type="Gene3D" id="6.10.250.3000">
    <property type="match status" value="1"/>
</dbReference>
<evidence type="ECO:0000259" key="7">
    <source>
        <dbReference type="PROSITE" id="PS50004"/>
    </source>
</evidence>
<dbReference type="GO" id="GO:0005886">
    <property type="term" value="C:plasma membrane"/>
    <property type="evidence" value="ECO:0007669"/>
    <property type="project" value="UniProtKB-SubCell"/>
</dbReference>
<dbReference type="PROSITE" id="PS50916">
    <property type="entry name" value="RABBD"/>
    <property type="match status" value="1"/>
</dbReference>
<dbReference type="InterPro" id="IPR035892">
    <property type="entry name" value="C2_domain_sf"/>
</dbReference>
<keyword evidence="2" id="KW-1003">Cell membrane</keyword>
<evidence type="ECO:0000256" key="6">
    <source>
        <dbReference type="ARBA" id="ARBA00072164"/>
    </source>
</evidence>
<feature type="domain" description="C2" evidence="7">
    <location>
        <begin position="454"/>
        <end position="584"/>
    </location>
</feature>
<dbReference type="CDD" id="cd04020">
    <property type="entry name" value="C2B_SLP_1-2-3-4"/>
    <property type="match status" value="1"/>
</dbReference>
<dbReference type="InterPro" id="IPR010911">
    <property type="entry name" value="Rab_BD"/>
</dbReference>